<gene>
    <name evidence="6" type="ORF">DRB17_05755</name>
</gene>
<dbReference type="Proteomes" id="UP000253941">
    <property type="component" value="Unassembled WGS sequence"/>
</dbReference>
<dbReference type="InterPro" id="IPR000595">
    <property type="entry name" value="cNMP-bd_dom"/>
</dbReference>
<dbReference type="Pfam" id="PF13545">
    <property type="entry name" value="HTH_Crp_2"/>
    <property type="match status" value="1"/>
</dbReference>
<dbReference type="InterPro" id="IPR036390">
    <property type="entry name" value="WH_DNA-bd_sf"/>
</dbReference>
<sequence length="267" mass="29586">MRGKDALADSTAPGHDASPAIPSGRVVAQHKPVVPMGCSDCPVRHTTVCRPHADRNLAAVQRLKMEDRIVRARYKVIDEGVSSDYVYNVLDGWLAVVATAPSGHRQILDILMPGAFAGFDMPRPDSPQYGLETLTNASLCVFSKHDFRDAVRQDMLLLDSLAATLAHQRDRLLIRVDLMGRGGARQRVAFLLLDLFDQALTYSPAYVDGTNLYLPLTQNDLADACGLTNVRLNHVLRALQRDGIIDYHGKMFEFTDRRELEHVAGVR</sequence>
<keyword evidence="1" id="KW-0805">Transcription regulation</keyword>
<dbReference type="InterPro" id="IPR012318">
    <property type="entry name" value="HTH_CRP"/>
</dbReference>
<dbReference type="Gene3D" id="2.60.120.10">
    <property type="entry name" value="Jelly Rolls"/>
    <property type="match status" value="1"/>
</dbReference>
<evidence type="ECO:0000259" key="5">
    <source>
        <dbReference type="PROSITE" id="PS51063"/>
    </source>
</evidence>
<dbReference type="SMART" id="SM00100">
    <property type="entry name" value="cNMP"/>
    <property type="match status" value="1"/>
</dbReference>
<keyword evidence="3" id="KW-0804">Transcription</keyword>
<dbReference type="AlphaFoldDB" id="A0A369TIG3"/>
<dbReference type="InterPro" id="IPR018490">
    <property type="entry name" value="cNMP-bd_dom_sf"/>
</dbReference>
<feature type="domain" description="HTH crp-type" evidence="5">
    <location>
        <begin position="182"/>
        <end position="258"/>
    </location>
</feature>
<dbReference type="InterPro" id="IPR014710">
    <property type="entry name" value="RmlC-like_jellyroll"/>
</dbReference>
<dbReference type="Pfam" id="PF00027">
    <property type="entry name" value="cNMP_binding"/>
    <property type="match status" value="1"/>
</dbReference>
<evidence type="ECO:0000313" key="6">
    <source>
        <dbReference type="EMBL" id="RDD62666.1"/>
    </source>
</evidence>
<name>A0A369TIG3_9PROT</name>
<keyword evidence="7" id="KW-1185">Reference proteome</keyword>
<organism evidence="6 7">
    <name type="scientific">Ferruginivarius sediminum</name>
    <dbReference type="NCBI Taxonomy" id="2661937"/>
    <lineage>
        <taxon>Bacteria</taxon>
        <taxon>Pseudomonadati</taxon>
        <taxon>Pseudomonadota</taxon>
        <taxon>Alphaproteobacteria</taxon>
        <taxon>Rhodospirillales</taxon>
        <taxon>Rhodospirillaceae</taxon>
        <taxon>Ferruginivarius</taxon>
    </lineage>
</organism>
<dbReference type="EMBL" id="QPMH01000004">
    <property type="protein sequence ID" value="RDD62666.1"/>
    <property type="molecule type" value="Genomic_DNA"/>
</dbReference>
<accession>A0A369TIG3</accession>
<evidence type="ECO:0000256" key="3">
    <source>
        <dbReference type="ARBA" id="ARBA00023163"/>
    </source>
</evidence>
<evidence type="ECO:0000256" key="1">
    <source>
        <dbReference type="ARBA" id="ARBA00023015"/>
    </source>
</evidence>
<dbReference type="SUPFAM" id="SSF46785">
    <property type="entry name" value="Winged helix' DNA-binding domain"/>
    <property type="match status" value="1"/>
</dbReference>
<comment type="caution">
    <text evidence="6">The sequence shown here is derived from an EMBL/GenBank/DDBJ whole genome shotgun (WGS) entry which is preliminary data.</text>
</comment>
<evidence type="ECO:0000313" key="7">
    <source>
        <dbReference type="Proteomes" id="UP000253941"/>
    </source>
</evidence>
<dbReference type="GO" id="GO:0003677">
    <property type="term" value="F:DNA binding"/>
    <property type="evidence" value="ECO:0007669"/>
    <property type="project" value="UniProtKB-KW"/>
</dbReference>
<keyword evidence="2" id="KW-0238">DNA-binding</keyword>
<dbReference type="GO" id="GO:0006355">
    <property type="term" value="P:regulation of DNA-templated transcription"/>
    <property type="evidence" value="ECO:0007669"/>
    <property type="project" value="InterPro"/>
</dbReference>
<reference evidence="6 7" key="1">
    <citation type="submission" date="2018-07" db="EMBL/GenBank/DDBJ databases">
        <title>Venubactetium sediminum gen. nov., sp. nov., isolated from a marine solar saltern.</title>
        <authorList>
            <person name="Wang S."/>
        </authorList>
    </citation>
    <scope>NUCLEOTIDE SEQUENCE [LARGE SCALE GENOMIC DNA]</scope>
    <source>
        <strain evidence="6 7">WD2A32</strain>
    </source>
</reference>
<feature type="region of interest" description="Disordered" evidence="4">
    <location>
        <begin position="1"/>
        <end position="23"/>
    </location>
</feature>
<proteinExistence type="predicted"/>
<evidence type="ECO:0000256" key="2">
    <source>
        <dbReference type="ARBA" id="ARBA00023125"/>
    </source>
</evidence>
<evidence type="ECO:0000256" key="4">
    <source>
        <dbReference type="SAM" id="MobiDB-lite"/>
    </source>
</evidence>
<dbReference type="SUPFAM" id="SSF51206">
    <property type="entry name" value="cAMP-binding domain-like"/>
    <property type="match status" value="1"/>
</dbReference>
<dbReference type="CDD" id="cd00038">
    <property type="entry name" value="CAP_ED"/>
    <property type="match status" value="1"/>
</dbReference>
<dbReference type="PROSITE" id="PS51063">
    <property type="entry name" value="HTH_CRP_2"/>
    <property type="match status" value="1"/>
</dbReference>
<protein>
    <submittedName>
        <fullName evidence="6">Crp/Fnr family transcriptional regulator</fullName>
    </submittedName>
</protein>